<evidence type="ECO:0000313" key="3">
    <source>
        <dbReference type="Proteomes" id="UP001141806"/>
    </source>
</evidence>
<feature type="compositionally biased region" description="Basic and acidic residues" evidence="1">
    <location>
        <begin position="241"/>
        <end position="250"/>
    </location>
</feature>
<protein>
    <submittedName>
        <fullName evidence="2">Uncharacterized protein</fullName>
    </submittedName>
</protein>
<keyword evidence="3" id="KW-1185">Reference proteome</keyword>
<dbReference type="AlphaFoldDB" id="A0A9Q0KBW4"/>
<proteinExistence type="predicted"/>
<feature type="compositionally biased region" description="Basic and acidic residues" evidence="1">
    <location>
        <begin position="45"/>
        <end position="60"/>
    </location>
</feature>
<comment type="caution">
    <text evidence="2">The sequence shown here is derived from an EMBL/GenBank/DDBJ whole genome shotgun (WGS) entry which is preliminary data.</text>
</comment>
<organism evidence="2 3">
    <name type="scientific">Protea cynaroides</name>
    <dbReference type="NCBI Taxonomy" id="273540"/>
    <lineage>
        <taxon>Eukaryota</taxon>
        <taxon>Viridiplantae</taxon>
        <taxon>Streptophyta</taxon>
        <taxon>Embryophyta</taxon>
        <taxon>Tracheophyta</taxon>
        <taxon>Spermatophyta</taxon>
        <taxon>Magnoliopsida</taxon>
        <taxon>Proteales</taxon>
        <taxon>Proteaceae</taxon>
        <taxon>Protea</taxon>
    </lineage>
</organism>
<sequence length="250" mass="27748">MLRKNLDLSQPSALVEERMRQDQGAKDKEIKSSEKDGFEDSSDSSDSKDGSKEGSEEASKHGPKYGPKKDANVRSSGVATTSTSSTPVAIRTRTPISKLRPPSHIEFNDEDFTRATSLANVRVDAEESDSTITKMKIAETLFLAARFCEMSTSLKACRTPSSRRSYYATTLRYKALKDNVESIVKVHNEVIKEYESQMESVKKMSTELKGTRATSDMLEEVRKALEKEKKSAGEVTSSTNKAKEAIKKTE</sequence>
<evidence type="ECO:0000313" key="2">
    <source>
        <dbReference type="EMBL" id="KAJ4967516.1"/>
    </source>
</evidence>
<dbReference type="Proteomes" id="UP001141806">
    <property type="component" value="Unassembled WGS sequence"/>
</dbReference>
<name>A0A9Q0KBW4_9MAGN</name>
<feature type="region of interest" description="Disordered" evidence="1">
    <location>
        <begin position="1"/>
        <end position="104"/>
    </location>
</feature>
<accession>A0A9Q0KBW4</accession>
<feature type="region of interest" description="Disordered" evidence="1">
    <location>
        <begin position="225"/>
        <end position="250"/>
    </location>
</feature>
<feature type="compositionally biased region" description="Basic and acidic residues" evidence="1">
    <location>
        <begin position="15"/>
        <end position="38"/>
    </location>
</feature>
<gene>
    <name evidence="2" type="ORF">NE237_019365</name>
</gene>
<dbReference type="EMBL" id="JAMYWD010000007">
    <property type="protein sequence ID" value="KAJ4967516.1"/>
    <property type="molecule type" value="Genomic_DNA"/>
</dbReference>
<evidence type="ECO:0000256" key="1">
    <source>
        <dbReference type="SAM" id="MobiDB-lite"/>
    </source>
</evidence>
<reference evidence="2" key="1">
    <citation type="journal article" date="2023" name="Plant J.">
        <title>The genome of the king protea, Protea cynaroides.</title>
        <authorList>
            <person name="Chang J."/>
            <person name="Duong T.A."/>
            <person name="Schoeman C."/>
            <person name="Ma X."/>
            <person name="Roodt D."/>
            <person name="Barker N."/>
            <person name="Li Z."/>
            <person name="Van de Peer Y."/>
            <person name="Mizrachi E."/>
        </authorList>
    </citation>
    <scope>NUCLEOTIDE SEQUENCE</scope>
    <source>
        <tissue evidence="2">Young leaves</tissue>
    </source>
</reference>